<dbReference type="FunFam" id="1.10.532.10:FF:000001">
    <property type="entry name" value="Signal transducer and activator of transcription"/>
    <property type="match status" value="1"/>
</dbReference>
<dbReference type="EMBL" id="VZSI01000108">
    <property type="protein sequence ID" value="NWY18505.1"/>
    <property type="molecule type" value="Genomic_DNA"/>
</dbReference>
<evidence type="ECO:0000313" key="22">
    <source>
        <dbReference type="EMBL" id="NWY18505.1"/>
    </source>
</evidence>
<feature type="coiled-coil region" evidence="20">
    <location>
        <begin position="265"/>
        <end position="292"/>
    </location>
</feature>
<dbReference type="GO" id="GO:0003677">
    <property type="term" value="F:DNA binding"/>
    <property type="evidence" value="ECO:0007669"/>
    <property type="project" value="UniProtKB-KW"/>
</dbReference>
<dbReference type="SMART" id="SM00964">
    <property type="entry name" value="STAT_int"/>
    <property type="match status" value="1"/>
</dbReference>
<evidence type="ECO:0000256" key="13">
    <source>
        <dbReference type="ARBA" id="ARBA00023054"/>
    </source>
</evidence>
<dbReference type="InterPro" id="IPR008967">
    <property type="entry name" value="p53-like_TF_DNA-bd_sf"/>
</dbReference>
<dbReference type="SUPFAM" id="SSF55550">
    <property type="entry name" value="SH2 domain"/>
    <property type="match status" value="1"/>
</dbReference>
<feature type="non-terminal residue" evidence="22">
    <location>
        <position position="675"/>
    </location>
</feature>
<dbReference type="SUPFAM" id="SSF47655">
    <property type="entry name" value="STAT"/>
    <property type="match status" value="1"/>
</dbReference>
<gene>
    <name evidence="22" type="primary">Stat1</name>
    <name evidence="22" type="ORF">APHCOE_R13224</name>
</gene>
<evidence type="ECO:0000256" key="8">
    <source>
        <dbReference type="ARBA" id="ARBA00022765"/>
    </source>
</evidence>
<dbReference type="InterPro" id="IPR001217">
    <property type="entry name" value="STAT"/>
</dbReference>
<dbReference type="InterPro" id="IPR013799">
    <property type="entry name" value="STAT_TF_prot_interaction"/>
</dbReference>
<evidence type="ECO:0000256" key="2">
    <source>
        <dbReference type="ARBA" id="ARBA00004496"/>
    </source>
</evidence>
<dbReference type="GO" id="GO:0051093">
    <property type="term" value="P:negative regulation of developmental process"/>
    <property type="evidence" value="ECO:0007669"/>
    <property type="project" value="UniProtKB-ARBA"/>
</dbReference>
<dbReference type="Pfam" id="PF00017">
    <property type="entry name" value="SH2"/>
    <property type="match status" value="1"/>
</dbReference>
<evidence type="ECO:0000256" key="12">
    <source>
        <dbReference type="ARBA" id="ARBA00023015"/>
    </source>
</evidence>
<evidence type="ECO:0000256" key="18">
    <source>
        <dbReference type="PROSITE-ProRule" id="PRU00191"/>
    </source>
</evidence>
<dbReference type="Gene3D" id="1.20.1050.20">
    <property type="entry name" value="STAT transcription factor, all-alpha domain"/>
    <property type="match status" value="1"/>
</dbReference>
<keyword evidence="8" id="KW-0013">ADP-ribosylation</keyword>
<dbReference type="Pfam" id="PF21354">
    <property type="entry name" value="STAT_linker"/>
    <property type="match status" value="1"/>
</dbReference>
<dbReference type="FunFam" id="1.20.1050.20:FF:000001">
    <property type="entry name" value="Signal transducer and activator of transcription"/>
    <property type="match status" value="1"/>
</dbReference>
<dbReference type="PROSITE" id="PS50001">
    <property type="entry name" value="SH2"/>
    <property type="match status" value="1"/>
</dbReference>
<keyword evidence="13 20" id="KW-0175">Coiled coil</keyword>
<organism evidence="22 23">
    <name type="scientific">Aphelocoma coerulescens</name>
    <name type="common">Florida scrub-jay</name>
    <name type="synonym">Corvus coerulescens</name>
    <dbReference type="NCBI Taxonomy" id="39617"/>
    <lineage>
        <taxon>Eukaryota</taxon>
        <taxon>Metazoa</taxon>
        <taxon>Chordata</taxon>
        <taxon>Craniata</taxon>
        <taxon>Vertebrata</taxon>
        <taxon>Euteleostomi</taxon>
        <taxon>Archelosauria</taxon>
        <taxon>Archosauria</taxon>
        <taxon>Dinosauria</taxon>
        <taxon>Saurischia</taxon>
        <taxon>Theropoda</taxon>
        <taxon>Coelurosauria</taxon>
        <taxon>Aves</taxon>
        <taxon>Neognathae</taxon>
        <taxon>Neoaves</taxon>
        <taxon>Telluraves</taxon>
        <taxon>Australaves</taxon>
        <taxon>Passeriformes</taxon>
        <taxon>Corvoidea</taxon>
        <taxon>Corvidae</taxon>
        <taxon>Aphelocoma</taxon>
    </lineage>
</organism>
<dbReference type="GO" id="GO:0007259">
    <property type="term" value="P:cell surface receptor signaling pathway via JAK-STAT"/>
    <property type="evidence" value="ECO:0007669"/>
    <property type="project" value="UniProtKB-ARBA"/>
</dbReference>
<dbReference type="GO" id="GO:0005737">
    <property type="term" value="C:cytoplasm"/>
    <property type="evidence" value="ECO:0007669"/>
    <property type="project" value="UniProtKB-SubCell"/>
</dbReference>
<evidence type="ECO:0000256" key="6">
    <source>
        <dbReference type="ARBA" id="ARBA00022499"/>
    </source>
</evidence>
<name>A0A7K7CCV2_APHCE</name>
<keyword evidence="15 19" id="KW-0010">Activator</keyword>
<dbReference type="CDD" id="cd16851">
    <property type="entry name" value="STAT1_CCD"/>
    <property type="match status" value="1"/>
</dbReference>
<dbReference type="Pfam" id="PF02865">
    <property type="entry name" value="STAT_int"/>
    <property type="match status" value="1"/>
</dbReference>
<evidence type="ECO:0000256" key="19">
    <source>
        <dbReference type="RuleBase" id="RU046415"/>
    </source>
</evidence>
<keyword evidence="6" id="KW-1017">Isopeptide bond</keyword>
<evidence type="ECO:0000313" key="23">
    <source>
        <dbReference type="Proteomes" id="UP000575874"/>
    </source>
</evidence>
<dbReference type="InterPro" id="IPR012345">
    <property type="entry name" value="STAT_TF_DNA-bd_N"/>
</dbReference>
<dbReference type="Gene3D" id="3.30.505.10">
    <property type="entry name" value="SH2 domain"/>
    <property type="match status" value="1"/>
</dbReference>
<comment type="similarity">
    <text evidence="3 19">Belongs to the transcription factor STAT family.</text>
</comment>
<dbReference type="Pfam" id="PF01017">
    <property type="entry name" value="STAT_alpha"/>
    <property type="match status" value="1"/>
</dbReference>
<evidence type="ECO:0000256" key="1">
    <source>
        <dbReference type="ARBA" id="ARBA00004123"/>
    </source>
</evidence>
<dbReference type="FunFam" id="1.10.238.10:FF:000012">
    <property type="entry name" value="Signal transducer and activator of transcription"/>
    <property type="match status" value="1"/>
</dbReference>
<accession>A0A7K7CCV2</accession>
<dbReference type="Gene3D" id="1.10.532.10">
    <property type="entry name" value="STAT transcription factor, N-terminal domain"/>
    <property type="match status" value="1"/>
</dbReference>
<dbReference type="InterPro" id="IPR013801">
    <property type="entry name" value="STAT_TF_DNA-bd"/>
</dbReference>
<dbReference type="Proteomes" id="UP000575874">
    <property type="component" value="Unassembled WGS sequence"/>
</dbReference>
<keyword evidence="5 19" id="KW-0963">Cytoplasm</keyword>
<evidence type="ECO:0000259" key="21">
    <source>
        <dbReference type="PROSITE" id="PS50001"/>
    </source>
</evidence>
<dbReference type="InterPro" id="IPR013800">
    <property type="entry name" value="STAT_TF_alpha"/>
</dbReference>
<protein>
    <recommendedName>
        <fullName evidence="19">Signal transducer and activator of transcription</fullName>
    </recommendedName>
</protein>
<keyword evidence="11 18" id="KW-0727">SH2 domain</keyword>
<feature type="domain" description="SH2" evidence="21">
    <location>
        <begin position="567"/>
        <end position="663"/>
    </location>
</feature>
<dbReference type="InterPro" id="IPR036535">
    <property type="entry name" value="STAT_N_sf"/>
</dbReference>
<dbReference type="SUPFAM" id="SSF48092">
    <property type="entry name" value="Transcription factor STAT-4 N-domain"/>
    <property type="match status" value="1"/>
</dbReference>
<dbReference type="GO" id="GO:0051607">
    <property type="term" value="P:defense response to virus"/>
    <property type="evidence" value="ECO:0007669"/>
    <property type="project" value="UniProtKB-ARBA"/>
</dbReference>
<dbReference type="Gene3D" id="1.10.238.10">
    <property type="entry name" value="EF-hand"/>
    <property type="match status" value="1"/>
</dbReference>
<keyword evidence="16 19" id="KW-0804">Transcription</keyword>
<dbReference type="InterPro" id="IPR048988">
    <property type="entry name" value="STAT_linker"/>
</dbReference>
<evidence type="ECO:0000256" key="9">
    <source>
        <dbReference type="ARBA" id="ARBA00022843"/>
    </source>
</evidence>
<evidence type="ECO:0000256" key="5">
    <source>
        <dbReference type="ARBA" id="ARBA00022490"/>
    </source>
</evidence>
<dbReference type="FunFam" id="3.30.505.10:FF:000003">
    <property type="entry name" value="Signal transducer and activator of transcription"/>
    <property type="match status" value="1"/>
</dbReference>
<keyword evidence="12 19" id="KW-0805">Transcription regulation</keyword>
<keyword evidence="17 19" id="KW-0539">Nucleus</keyword>
<keyword evidence="7 19" id="KW-0597">Phosphoprotein</keyword>
<comment type="subcellular location">
    <subcellularLocation>
        <location evidence="2 19">Cytoplasm</location>
    </subcellularLocation>
    <subcellularLocation>
        <location evidence="1 19">Nucleus</location>
    </subcellularLocation>
</comment>
<evidence type="ECO:0000256" key="10">
    <source>
        <dbReference type="ARBA" id="ARBA00022990"/>
    </source>
</evidence>
<comment type="caution">
    <text evidence="22">The sequence shown here is derived from an EMBL/GenBank/DDBJ whole genome shotgun (WGS) entry which is preliminary data.</text>
</comment>
<dbReference type="PANTHER" id="PTHR11801">
    <property type="entry name" value="SIGNAL TRANSDUCER AND ACTIVATOR OF TRANSCRIPTION"/>
    <property type="match status" value="1"/>
</dbReference>
<evidence type="ECO:0000256" key="4">
    <source>
        <dbReference type="ARBA" id="ARBA00022481"/>
    </source>
</evidence>
<evidence type="ECO:0000256" key="17">
    <source>
        <dbReference type="ARBA" id="ARBA00023242"/>
    </source>
</evidence>
<dbReference type="InterPro" id="IPR015988">
    <property type="entry name" value="STAT_TF_CC"/>
</dbReference>
<evidence type="ECO:0000256" key="16">
    <source>
        <dbReference type="ARBA" id="ARBA00023163"/>
    </source>
</evidence>
<evidence type="ECO:0000256" key="14">
    <source>
        <dbReference type="ARBA" id="ARBA00023125"/>
    </source>
</evidence>
<sequence>MTQWYQLQQLDSKFLEQVHQLYDDSFPMEIRQYLAQWLENQDWEHAASNVSFATLLFHDLLSQLDDQFSRFLIENNFLLQHNIRKSKRNLQDNFQEDPIHMAMIIYNCLKEERKILNSAQASNEVTVLKCLLQLYLPFPFIWHKGIIVATLTHALQDVEQDIKTLEDMQDEYDFKCKTLQNREHESSNMSQEEYKKEQLSLQQMFLSLDLKRKEVVNKIVQLLHSAEHTQTALINDELVEWKHRQQTACIGGPPNACLDQLQNWFTTVAESLQQVRQQLKKLEELEQKFTYDPDPITKNKQFLQDLTHTLFKQLIQSSFVVERQPCMPTHPQRPLVLKTGVQFTVKLRLLVKLQELNYNLKVKVLFDKYVAFISSILCKQKFNILGTNTKVMNMEESTNGSLAAEFRHLSLKSFPLFFLKGPLIVTEELHSLSFETQLCQPGLVIDLETTSLPIVVISNVSQLPSGWASILWFNMLSTDPKNLSFFLNPPCAKWSKLSEVLSWQFSSVTKRGLNADQLSMLGEKLLGMVCSHHRWPVSENINDKNFPFWLWIEGILELIKKHLLCLWNDGCIMGFISKERERALLKDQSPGTFLLRFSESSREGAITFTWLLLLSSAELQFHSVEPYTKKELSAVTFPDIIRNYKVMAAENIPENPLRFLYPNIPKDNAFGKYYS</sequence>
<keyword evidence="10" id="KW-0007">Acetylation</keyword>
<dbReference type="GO" id="GO:0005654">
    <property type="term" value="C:nucleoplasm"/>
    <property type="evidence" value="ECO:0007669"/>
    <property type="project" value="UniProtKB-ARBA"/>
</dbReference>
<dbReference type="SUPFAM" id="SSF49417">
    <property type="entry name" value="p53-like transcription factors"/>
    <property type="match status" value="1"/>
</dbReference>
<dbReference type="GO" id="GO:0060333">
    <property type="term" value="P:type II interferon-mediated signaling pathway"/>
    <property type="evidence" value="ECO:0007669"/>
    <property type="project" value="UniProtKB-ARBA"/>
</dbReference>
<evidence type="ECO:0000256" key="3">
    <source>
        <dbReference type="ARBA" id="ARBA00005586"/>
    </source>
</evidence>
<feature type="non-terminal residue" evidence="22">
    <location>
        <position position="1"/>
    </location>
</feature>
<keyword evidence="4" id="KW-0488">Methylation</keyword>
<keyword evidence="23" id="KW-1185">Reference proteome</keyword>
<dbReference type="GO" id="GO:0042981">
    <property type="term" value="P:regulation of apoptotic process"/>
    <property type="evidence" value="ECO:0007669"/>
    <property type="project" value="UniProtKB-ARBA"/>
</dbReference>
<reference evidence="22 23" key="1">
    <citation type="submission" date="2019-09" db="EMBL/GenBank/DDBJ databases">
        <title>Bird 10,000 Genomes (B10K) Project - Family phase.</title>
        <authorList>
            <person name="Zhang G."/>
        </authorList>
    </citation>
    <scope>NUCLEOTIDE SEQUENCE [LARGE SCALE GENOMIC DNA]</scope>
    <source>
        <strain evidence="22">OUT-0022</strain>
        <tissue evidence="22">Blood</tissue>
    </source>
</reference>
<dbReference type="GO" id="GO:0000981">
    <property type="term" value="F:DNA-binding transcription factor activity, RNA polymerase II-specific"/>
    <property type="evidence" value="ECO:0007669"/>
    <property type="project" value="UniProtKB-ARBA"/>
</dbReference>
<proteinExistence type="inferred from homology"/>
<dbReference type="FunFam" id="2.60.40.630:FF:000001">
    <property type="entry name" value="Signal transducer and activator of transcription"/>
    <property type="match status" value="1"/>
</dbReference>
<dbReference type="InterPro" id="IPR036860">
    <property type="entry name" value="SH2_dom_sf"/>
</dbReference>
<dbReference type="AlphaFoldDB" id="A0A7K7CCV2"/>
<dbReference type="GO" id="GO:0060337">
    <property type="term" value="P:type I interferon-mediated signaling pathway"/>
    <property type="evidence" value="ECO:0007669"/>
    <property type="project" value="UniProtKB-ARBA"/>
</dbReference>
<evidence type="ECO:0000256" key="7">
    <source>
        <dbReference type="ARBA" id="ARBA00022553"/>
    </source>
</evidence>
<evidence type="ECO:0000256" key="11">
    <source>
        <dbReference type="ARBA" id="ARBA00022999"/>
    </source>
</evidence>
<evidence type="ECO:0000256" key="20">
    <source>
        <dbReference type="SAM" id="Coils"/>
    </source>
</evidence>
<keyword evidence="9" id="KW-0832">Ubl conjugation</keyword>
<dbReference type="Gene3D" id="2.60.40.630">
    <property type="entry name" value="STAT transcription factor, DNA-binding domain"/>
    <property type="match status" value="1"/>
</dbReference>
<feature type="coiled-coil region" evidence="20">
    <location>
        <begin position="148"/>
        <end position="175"/>
    </location>
</feature>
<evidence type="ECO:0000256" key="15">
    <source>
        <dbReference type="ARBA" id="ARBA00023159"/>
    </source>
</evidence>
<dbReference type="InterPro" id="IPR000980">
    <property type="entry name" value="SH2"/>
</dbReference>
<dbReference type="Pfam" id="PF02864">
    <property type="entry name" value="STAT_bind"/>
    <property type="match status" value="1"/>
</dbReference>
<keyword evidence="14 19" id="KW-0238">DNA-binding</keyword>